<proteinExistence type="predicted"/>
<accession>A0A0A9HIX0</accession>
<sequence length="47" mass="5306">MQLISEVLSKSSHQLQFILLTSQSYESILLRSQKYKLASLVAHCPVS</sequence>
<reference evidence="1" key="2">
    <citation type="journal article" date="2015" name="Data Brief">
        <title>Shoot transcriptome of the giant reed, Arundo donax.</title>
        <authorList>
            <person name="Barrero R.A."/>
            <person name="Guerrero F.D."/>
            <person name="Moolhuijzen P."/>
            <person name="Goolsby J.A."/>
            <person name="Tidwell J."/>
            <person name="Bellgard S.E."/>
            <person name="Bellgard M.I."/>
        </authorList>
    </citation>
    <scope>NUCLEOTIDE SEQUENCE</scope>
    <source>
        <tissue evidence="1">Shoot tissue taken approximately 20 cm above the soil surface</tissue>
    </source>
</reference>
<dbReference type="AlphaFoldDB" id="A0A0A9HIX0"/>
<name>A0A0A9HIX0_ARUDO</name>
<dbReference type="EMBL" id="GBRH01162122">
    <property type="protein sequence ID" value="JAE35774.1"/>
    <property type="molecule type" value="Transcribed_RNA"/>
</dbReference>
<protein>
    <submittedName>
        <fullName evidence="1">Uncharacterized protein</fullName>
    </submittedName>
</protein>
<reference evidence="1" key="1">
    <citation type="submission" date="2014-09" db="EMBL/GenBank/DDBJ databases">
        <authorList>
            <person name="Magalhaes I.L.F."/>
            <person name="Oliveira U."/>
            <person name="Santos F.R."/>
            <person name="Vidigal T.H.D.A."/>
            <person name="Brescovit A.D."/>
            <person name="Santos A.J."/>
        </authorList>
    </citation>
    <scope>NUCLEOTIDE SEQUENCE</scope>
    <source>
        <tissue evidence="1">Shoot tissue taken approximately 20 cm above the soil surface</tissue>
    </source>
</reference>
<evidence type="ECO:0000313" key="1">
    <source>
        <dbReference type="EMBL" id="JAE35774.1"/>
    </source>
</evidence>
<organism evidence="1">
    <name type="scientific">Arundo donax</name>
    <name type="common">Giant reed</name>
    <name type="synonym">Donax arundinaceus</name>
    <dbReference type="NCBI Taxonomy" id="35708"/>
    <lineage>
        <taxon>Eukaryota</taxon>
        <taxon>Viridiplantae</taxon>
        <taxon>Streptophyta</taxon>
        <taxon>Embryophyta</taxon>
        <taxon>Tracheophyta</taxon>
        <taxon>Spermatophyta</taxon>
        <taxon>Magnoliopsida</taxon>
        <taxon>Liliopsida</taxon>
        <taxon>Poales</taxon>
        <taxon>Poaceae</taxon>
        <taxon>PACMAD clade</taxon>
        <taxon>Arundinoideae</taxon>
        <taxon>Arundineae</taxon>
        <taxon>Arundo</taxon>
    </lineage>
</organism>